<dbReference type="InterPro" id="IPR057666">
    <property type="entry name" value="DrpA_SLOG"/>
</dbReference>
<evidence type="ECO:0000256" key="1">
    <source>
        <dbReference type="ARBA" id="ARBA00006525"/>
    </source>
</evidence>
<comment type="similarity">
    <text evidence="1">Belongs to the DprA/Smf family.</text>
</comment>
<dbReference type="Pfam" id="PF02481">
    <property type="entry name" value="DNA_processg_A"/>
    <property type="match status" value="1"/>
</dbReference>
<evidence type="ECO:0000313" key="3">
    <source>
        <dbReference type="EMBL" id="CAB4686751.1"/>
    </source>
</evidence>
<name>A0A6J6NJ49_9ZZZZ</name>
<accession>A0A6J6NJ49</accession>
<proteinExistence type="inferred from homology"/>
<reference evidence="3" key="1">
    <citation type="submission" date="2020-05" db="EMBL/GenBank/DDBJ databases">
        <authorList>
            <person name="Chiriac C."/>
            <person name="Salcher M."/>
            <person name="Ghai R."/>
            <person name="Kavagutti S V."/>
        </authorList>
    </citation>
    <scope>NUCLEOTIDE SEQUENCE</scope>
</reference>
<dbReference type="PANTHER" id="PTHR43022">
    <property type="entry name" value="PROTEIN SMF"/>
    <property type="match status" value="1"/>
</dbReference>
<dbReference type="AlphaFoldDB" id="A0A6J6NJ49"/>
<dbReference type="InterPro" id="IPR003488">
    <property type="entry name" value="DprA"/>
</dbReference>
<dbReference type="EMBL" id="CAEZXL010000080">
    <property type="protein sequence ID" value="CAB4686751.1"/>
    <property type="molecule type" value="Genomic_DNA"/>
</dbReference>
<sequence length="160" mass="17263">MISEVAPGVAPARWRFLQRNRLIAALGQATLVIEAGYRSGSINTAGHANDLDRPVGAVPGPINSVRSAGCHRLIRESRAQLISTPSDLLELLEVQEQAEELEFGLTSNEIRALDALQYSEASLEQIALIAGLTAGEAEFAVSRLSNRSLITRTSKGWLRS</sequence>
<dbReference type="GO" id="GO:0009294">
    <property type="term" value="P:DNA-mediated transformation"/>
    <property type="evidence" value="ECO:0007669"/>
    <property type="project" value="InterPro"/>
</dbReference>
<dbReference type="Gene3D" id="3.40.50.450">
    <property type="match status" value="1"/>
</dbReference>
<dbReference type="PANTHER" id="PTHR43022:SF1">
    <property type="entry name" value="PROTEIN SMF"/>
    <property type="match status" value="1"/>
</dbReference>
<protein>
    <submittedName>
        <fullName evidence="3">Unannotated protein</fullName>
    </submittedName>
</protein>
<evidence type="ECO:0000259" key="2">
    <source>
        <dbReference type="Pfam" id="PF02481"/>
    </source>
</evidence>
<dbReference type="SUPFAM" id="SSF102405">
    <property type="entry name" value="MCP/YpsA-like"/>
    <property type="match status" value="1"/>
</dbReference>
<gene>
    <name evidence="3" type="ORF">UFOPK2373_00562</name>
</gene>
<feature type="domain" description="Smf/DprA SLOG" evidence="2">
    <location>
        <begin position="1"/>
        <end position="92"/>
    </location>
</feature>
<organism evidence="3">
    <name type="scientific">freshwater metagenome</name>
    <dbReference type="NCBI Taxonomy" id="449393"/>
    <lineage>
        <taxon>unclassified sequences</taxon>
        <taxon>metagenomes</taxon>
        <taxon>ecological metagenomes</taxon>
    </lineage>
</organism>